<dbReference type="PROSITE" id="PS50126">
    <property type="entry name" value="S1"/>
    <property type="match status" value="5"/>
</dbReference>
<dbReference type="Proteomes" id="UP000095287">
    <property type="component" value="Unplaced"/>
</dbReference>
<dbReference type="SUPFAM" id="SSF50249">
    <property type="entry name" value="Nucleic acid-binding proteins"/>
    <property type="match status" value="4"/>
</dbReference>
<dbReference type="InterPro" id="IPR011990">
    <property type="entry name" value="TPR-like_helical_dom_sf"/>
</dbReference>
<evidence type="ECO:0000256" key="5">
    <source>
        <dbReference type="ARBA" id="ARBA00023242"/>
    </source>
</evidence>
<dbReference type="InterPro" id="IPR045209">
    <property type="entry name" value="Rrp5"/>
</dbReference>
<feature type="domain" description="S1 motif" evidence="6">
    <location>
        <begin position="224"/>
        <end position="293"/>
    </location>
</feature>
<evidence type="ECO:0000256" key="2">
    <source>
        <dbReference type="ARBA" id="ARBA00022552"/>
    </source>
</evidence>
<dbReference type="GO" id="GO:0006364">
    <property type="term" value="P:rRNA processing"/>
    <property type="evidence" value="ECO:0007669"/>
    <property type="project" value="UniProtKB-KW"/>
</dbReference>
<feature type="domain" description="S1 motif" evidence="6">
    <location>
        <begin position="585"/>
        <end position="650"/>
    </location>
</feature>
<dbReference type="GO" id="GO:0032040">
    <property type="term" value="C:small-subunit processome"/>
    <property type="evidence" value="ECO:0007669"/>
    <property type="project" value="TreeGrafter"/>
</dbReference>
<protein>
    <submittedName>
        <fullName evidence="8">S1 motif domain-containing protein</fullName>
    </submittedName>
</protein>
<evidence type="ECO:0000313" key="8">
    <source>
        <dbReference type="WBParaSite" id="L893_g29771.t1"/>
    </source>
</evidence>
<evidence type="ECO:0000256" key="1">
    <source>
        <dbReference type="ARBA" id="ARBA00004604"/>
    </source>
</evidence>
<name>A0A1I7ZTV1_9BILA</name>
<dbReference type="SMART" id="SM00316">
    <property type="entry name" value="S1"/>
    <property type="match status" value="7"/>
</dbReference>
<dbReference type="InterPro" id="IPR008847">
    <property type="entry name" value="Suf"/>
</dbReference>
<dbReference type="Gene3D" id="2.40.50.140">
    <property type="entry name" value="Nucleic acid-binding proteins"/>
    <property type="match status" value="4"/>
</dbReference>
<keyword evidence="7" id="KW-1185">Reference proteome</keyword>
<dbReference type="FunFam" id="2.40.50.140:FF:000103">
    <property type="entry name" value="protein RRP5 homolog"/>
    <property type="match status" value="1"/>
</dbReference>
<evidence type="ECO:0000256" key="4">
    <source>
        <dbReference type="ARBA" id="ARBA00022737"/>
    </source>
</evidence>
<dbReference type="SMART" id="SM00386">
    <property type="entry name" value="HAT"/>
    <property type="match status" value="6"/>
</dbReference>
<dbReference type="PANTHER" id="PTHR23270">
    <property type="entry name" value="PROGRAMMED CELL DEATH PROTEIN 11 PRE-RRNA PROCESSING PROTEIN RRP5"/>
    <property type="match status" value="1"/>
</dbReference>
<accession>A0A1I7ZTV1</accession>
<sequence length="1282" mass="142989">MLLTTQILGSWWTQRCHSHMGTASCKFVDASENRVMLLFTVSRNDLPDHPSPSTEMVLDEVDFPRGGVLTEKKPTVVPKASDVTAADGASEKKKDKKKRVKSDFEKLYGIEDPDADSDLYKGVWDKPLKSEFLAVGVLGLGAVRDVFRHYLILETSCSCKVKIPAAQISKQLSENPVALQEIFAIGQMLAFKVTKSSEGKMYPEATLSPSALNSHLTPSFIVNGLVLNGVVSSIEDKGALIDLGLSEKTQGFLANADMSSDFPAAALKVGQPLLLRVHKHSGKTGRVIKVTAQTETDNLDENAVEKLTMNRLMPGTILYAVPEEIKQHRGAFVNLGNNVRGFIHLSQFPPRLRFDLAKFTTAIRCVVMACQQNAPLLVLSAHPDVIATSRAESRSTFEDIDVGDVIKCVVANVDKKGTVAFKLYSSADASKISPIVALAPKAKLVESPEGKNLYKVGSEHECRVYDYRMIDRVLLVSNTKEIMKRKILSVSSAEPGTRVKAVIKSIHANGLQVELDGGIVGFVPIFHTADRPVTQIAKAFEVGQEIDCRVLFTQDDRNNLFLTAKASLVKSKDAIISDYESVEEGTVATGVVAKIAPKGGVVVVFYDHVGGFIHKSVADRIMKLRVGMPIRVTVAKVDAEAERMLLMPLEEYLMAEPVKEEAAQKDDKKKLKSAQRKPPKPFDICTVKVLGPWHLGEDEPSAVFAALEMPDGSLGRLHASELDVTVYGSSKKPMVDFLEANEGKTVIVKVVVIGKVREAKSETMNEAGGVIATVHRIAECTMNPTKIAETQKRHRLIQFEPHFLNNSIISAYVDGLAQGNNCIRVSVHPTQRGVVHLGSKNDEDDTPLEINYENGEVLTVRVVGTNRSHKGKSVLALSLNLDQFSAKDEEIKLRKKRKQKKSTGLPSVVPEKILKTEDLVAESKPCLEDPGFDFNDTQFTPMSMANVSKIGEEDDIIIEGEVKQEVKEESESGDDSDVEMTEQDQEVATEKRLLRKESQLLQADHQPTSAEEFDRLVSGNPNSSELWIRYIMHFLEQKDVIRARGAAERALKLIHYREEAELFNVWTAYLNMEVMYGTPETVKKTFDRAIQNTDSLKMHKQMVKIYKSLNKIEEVDELFESMLKRFRHQDIDVWVLYGQHLMETERPDAARELMQRALKALSPKSHVTIMSRFAQMEYKLGDSERGKTQFEAILNTYPKRTDVWSVYIDMVVKHAKADAEPRKLFERVTSCKKLPSSKVRVFFQKWLQFEELKGDAETQEKVREQALEYAHTVRKNLGEADE</sequence>
<keyword evidence="3" id="KW-0597">Phosphoprotein</keyword>
<keyword evidence="2" id="KW-0698">rRNA processing</keyword>
<dbReference type="SUPFAM" id="SSF48452">
    <property type="entry name" value="TPR-like"/>
    <property type="match status" value="2"/>
</dbReference>
<dbReference type="Gene3D" id="1.25.40.10">
    <property type="entry name" value="Tetratricopeptide repeat domain"/>
    <property type="match status" value="1"/>
</dbReference>
<dbReference type="InterPro" id="IPR012340">
    <property type="entry name" value="NA-bd_OB-fold"/>
</dbReference>
<keyword evidence="5" id="KW-0539">Nucleus</keyword>
<comment type="subcellular location">
    <subcellularLocation>
        <location evidence="1">Nucleus</location>
        <location evidence="1">Nucleolus</location>
    </subcellularLocation>
</comment>
<evidence type="ECO:0000259" key="6">
    <source>
        <dbReference type="PROSITE" id="PS50126"/>
    </source>
</evidence>
<reference evidence="8" key="1">
    <citation type="submission" date="2016-11" db="UniProtKB">
        <authorList>
            <consortium name="WormBaseParasite"/>
        </authorList>
    </citation>
    <scope>IDENTIFICATION</scope>
</reference>
<evidence type="ECO:0000256" key="3">
    <source>
        <dbReference type="ARBA" id="ARBA00022553"/>
    </source>
</evidence>
<dbReference type="Pfam" id="PF00575">
    <property type="entry name" value="S1"/>
    <property type="match status" value="1"/>
</dbReference>
<dbReference type="GO" id="GO:0003723">
    <property type="term" value="F:RNA binding"/>
    <property type="evidence" value="ECO:0007669"/>
    <property type="project" value="TreeGrafter"/>
</dbReference>
<dbReference type="InterPro" id="IPR003029">
    <property type="entry name" value="S1_domain"/>
</dbReference>
<feature type="domain" description="S1 motif" evidence="6">
    <location>
        <begin position="315"/>
        <end position="382"/>
    </location>
</feature>
<dbReference type="PANTHER" id="PTHR23270:SF10">
    <property type="entry name" value="PROTEIN RRP5 HOMOLOG"/>
    <property type="match status" value="1"/>
</dbReference>
<keyword evidence="4" id="KW-0677">Repeat</keyword>
<dbReference type="InterPro" id="IPR003107">
    <property type="entry name" value="HAT"/>
</dbReference>
<dbReference type="WBParaSite" id="L893_g29771.t1">
    <property type="protein sequence ID" value="L893_g29771.t1"/>
    <property type="gene ID" value="L893_g29771"/>
</dbReference>
<feature type="domain" description="S1 motif" evidence="6">
    <location>
        <begin position="496"/>
        <end position="565"/>
    </location>
</feature>
<dbReference type="FunFam" id="1.25.40.10:FF:000065">
    <property type="entry name" value="Programmed cell death 11"/>
    <property type="match status" value="1"/>
</dbReference>
<feature type="domain" description="S1 motif" evidence="6">
    <location>
        <begin position="806"/>
        <end position="880"/>
    </location>
</feature>
<dbReference type="Pfam" id="PF05843">
    <property type="entry name" value="Suf"/>
    <property type="match status" value="1"/>
</dbReference>
<evidence type="ECO:0000313" key="7">
    <source>
        <dbReference type="Proteomes" id="UP000095287"/>
    </source>
</evidence>
<proteinExistence type="predicted"/>
<organism evidence="7 8">
    <name type="scientific">Steinernema glaseri</name>
    <dbReference type="NCBI Taxonomy" id="37863"/>
    <lineage>
        <taxon>Eukaryota</taxon>
        <taxon>Metazoa</taxon>
        <taxon>Ecdysozoa</taxon>
        <taxon>Nematoda</taxon>
        <taxon>Chromadorea</taxon>
        <taxon>Rhabditida</taxon>
        <taxon>Tylenchina</taxon>
        <taxon>Panagrolaimomorpha</taxon>
        <taxon>Strongyloidoidea</taxon>
        <taxon>Steinernematidae</taxon>
        <taxon>Steinernema</taxon>
    </lineage>
</organism>